<dbReference type="GO" id="GO:0004300">
    <property type="term" value="F:enoyl-CoA hydratase activity"/>
    <property type="evidence" value="ECO:0007669"/>
    <property type="project" value="UniProtKB-EC"/>
</dbReference>
<dbReference type="EMBL" id="JABBNB010000024">
    <property type="protein sequence ID" value="NMO03534.1"/>
    <property type="molecule type" value="Genomic_DNA"/>
</dbReference>
<evidence type="ECO:0000313" key="2">
    <source>
        <dbReference type="Proteomes" id="UP000550729"/>
    </source>
</evidence>
<name>A0A848KXQ9_9ACTN</name>
<accession>A0A848KXQ9</accession>
<dbReference type="PANTHER" id="PTHR11941:SF124">
    <property type="entry name" value="ENOYL-COA HYDRATASE ECHA13-RELATED"/>
    <property type="match status" value="1"/>
</dbReference>
<dbReference type="Proteomes" id="UP000550729">
    <property type="component" value="Unassembled WGS sequence"/>
</dbReference>
<dbReference type="PANTHER" id="PTHR11941">
    <property type="entry name" value="ENOYL-COA HYDRATASE-RELATED"/>
    <property type="match status" value="1"/>
</dbReference>
<protein>
    <submittedName>
        <fullName evidence="1">Enoyl-CoA hydratase</fullName>
        <ecNumber evidence="1">4.2.1.17</ecNumber>
    </submittedName>
</protein>
<proteinExistence type="predicted"/>
<dbReference type="InterPro" id="IPR001753">
    <property type="entry name" value="Enoyl-CoA_hydra/iso"/>
</dbReference>
<dbReference type="SUPFAM" id="SSF52096">
    <property type="entry name" value="ClpP/crotonase"/>
    <property type="match status" value="1"/>
</dbReference>
<dbReference type="AlphaFoldDB" id="A0A848KXQ9"/>
<keyword evidence="2" id="KW-1185">Reference proteome</keyword>
<evidence type="ECO:0000313" key="1">
    <source>
        <dbReference type="EMBL" id="NMO03534.1"/>
    </source>
</evidence>
<reference evidence="1 2" key="1">
    <citation type="submission" date="2020-04" db="EMBL/GenBank/DDBJ databases">
        <title>Gordonia sp. nov. TBRC 11910.</title>
        <authorList>
            <person name="Suriyachadkun C."/>
        </authorList>
    </citation>
    <scope>NUCLEOTIDE SEQUENCE [LARGE SCALE GENOMIC DNA]</scope>
    <source>
        <strain evidence="1 2">TBRC 11910</strain>
    </source>
</reference>
<dbReference type="NCBIfam" id="NF006140">
    <property type="entry name" value="PRK08290.1"/>
    <property type="match status" value="1"/>
</dbReference>
<dbReference type="Pfam" id="PF00378">
    <property type="entry name" value="ECH_1"/>
    <property type="match status" value="1"/>
</dbReference>
<organism evidence="1 2">
    <name type="scientific">Gordonia asplenii</name>
    <dbReference type="NCBI Taxonomy" id="2725283"/>
    <lineage>
        <taxon>Bacteria</taxon>
        <taxon>Bacillati</taxon>
        <taxon>Actinomycetota</taxon>
        <taxon>Actinomycetes</taxon>
        <taxon>Mycobacteriales</taxon>
        <taxon>Gordoniaceae</taxon>
        <taxon>Gordonia</taxon>
    </lineage>
</organism>
<sequence length="300" mass="32751">MQRFETIVYERPADKVARIVLNRAHARNAQSIRLLYELNDAFNVAAQDDSVSVIILAADGPHFSAGHDLRDEEGPEYFAAHDRVGTWCGFGCAGAQSQMAVEKEVYLGFSERWRNLPKPTIAAVQGKVIAGGLMLVWPCDIVVAAEDAQFQDNTVAMGVAGAEFFNHPFEVGVRKAKEMLFTADSLSAVEARQLGMVNHVVEREALADFTLGLASRIAEMPLFALRLAKESVNVAQDNQGRATAMQTSFAYHQLCHSHNQQVHGMLIDPSFLRATFGDKVSRDVTARVTTSQVSAAGAQS</sequence>
<dbReference type="EC" id="4.2.1.17" evidence="1"/>
<dbReference type="Gene3D" id="3.90.226.10">
    <property type="entry name" value="2-enoyl-CoA Hydratase, Chain A, domain 1"/>
    <property type="match status" value="1"/>
</dbReference>
<comment type="caution">
    <text evidence="1">The sequence shown here is derived from an EMBL/GenBank/DDBJ whole genome shotgun (WGS) entry which is preliminary data.</text>
</comment>
<dbReference type="CDD" id="cd06558">
    <property type="entry name" value="crotonase-like"/>
    <property type="match status" value="1"/>
</dbReference>
<dbReference type="GO" id="GO:0006635">
    <property type="term" value="P:fatty acid beta-oxidation"/>
    <property type="evidence" value="ECO:0007669"/>
    <property type="project" value="TreeGrafter"/>
</dbReference>
<dbReference type="InterPro" id="IPR029045">
    <property type="entry name" value="ClpP/crotonase-like_dom_sf"/>
</dbReference>
<keyword evidence="1" id="KW-0456">Lyase</keyword>
<gene>
    <name evidence="1" type="ORF">HH308_20160</name>
</gene>